<evidence type="ECO:0000313" key="9">
    <source>
        <dbReference type="Proteomes" id="UP000298050"/>
    </source>
</evidence>
<evidence type="ECO:0000256" key="2">
    <source>
        <dbReference type="ARBA" id="ARBA00022714"/>
    </source>
</evidence>
<name>A0A4Z0M8B1_9GAMM</name>
<comment type="caution">
    <text evidence="8">The sequence shown here is derived from an EMBL/GenBank/DDBJ whole genome shotgun (WGS) entry which is preliminary data.</text>
</comment>
<evidence type="ECO:0000256" key="4">
    <source>
        <dbReference type="ARBA" id="ARBA00023004"/>
    </source>
</evidence>
<dbReference type="GO" id="GO:0005829">
    <property type="term" value="C:cytosol"/>
    <property type="evidence" value="ECO:0007669"/>
    <property type="project" value="TreeGrafter"/>
</dbReference>
<dbReference type="GO" id="GO:0009055">
    <property type="term" value="F:electron transfer activity"/>
    <property type="evidence" value="ECO:0007669"/>
    <property type="project" value="TreeGrafter"/>
</dbReference>
<keyword evidence="3" id="KW-0479">Metal-binding</keyword>
<dbReference type="InterPro" id="IPR001041">
    <property type="entry name" value="2Fe-2S_ferredoxin-type"/>
</dbReference>
<reference evidence="8 9" key="1">
    <citation type="submission" date="2019-04" db="EMBL/GenBank/DDBJ databases">
        <title>Taxonomy of novel Haliea sp. from mangrove soil of West Coast of India.</title>
        <authorList>
            <person name="Verma A."/>
            <person name="Kumar P."/>
            <person name="Krishnamurthi S."/>
        </authorList>
    </citation>
    <scope>NUCLEOTIDE SEQUENCE [LARGE SCALE GENOMIC DNA]</scope>
    <source>
        <strain evidence="8 9">SAOS-164</strain>
    </source>
</reference>
<dbReference type="CDD" id="cd00207">
    <property type="entry name" value="fer2"/>
    <property type="match status" value="1"/>
</dbReference>
<organism evidence="8 9">
    <name type="scientific">Mangrovimicrobium sediminis</name>
    <dbReference type="NCBI Taxonomy" id="2562682"/>
    <lineage>
        <taxon>Bacteria</taxon>
        <taxon>Pseudomonadati</taxon>
        <taxon>Pseudomonadota</taxon>
        <taxon>Gammaproteobacteria</taxon>
        <taxon>Cellvibrionales</taxon>
        <taxon>Halieaceae</taxon>
        <taxon>Mangrovimicrobium</taxon>
    </lineage>
</organism>
<dbReference type="OrthoDB" id="9799640at2"/>
<evidence type="ECO:0000256" key="1">
    <source>
        <dbReference type="ARBA" id="ARBA00010914"/>
    </source>
</evidence>
<evidence type="ECO:0000313" key="8">
    <source>
        <dbReference type="EMBL" id="TGD75704.1"/>
    </source>
</evidence>
<dbReference type="Pfam" id="PF00111">
    <property type="entry name" value="Fer2"/>
    <property type="match status" value="1"/>
</dbReference>
<evidence type="ECO:0000256" key="6">
    <source>
        <dbReference type="ARBA" id="ARBA00034078"/>
    </source>
</evidence>
<gene>
    <name evidence="8" type="ORF">E4634_02150</name>
</gene>
<keyword evidence="5" id="KW-0411">Iron-sulfur</keyword>
<evidence type="ECO:0000259" key="7">
    <source>
        <dbReference type="PROSITE" id="PS51085"/>
    </source>
</evidence>
<comment type="similarity">
    <text evidence="1">Belongs to the adrenodoxin/putidaredoxin family.</text>
</comment>
<accession>A0A4Z0M8B1</accession>
<dbReference type="RefSeq" id="WP_135440956.1">
    <property type="nucleotide sequence ID" value="NZ_SRLE01000002.1"/>
</dbReference>
<dbReference type="InterPro" id="IPR036010">
    <property type="entry name" value="2Fe-2S_ferredoxin-like_sf"/>
</dbReference>
<dbReference type="GO" id="GO:0046872">
    <property type="term" value="F:metal ion binding"/>
    <property type="evidence" value="ECO:0007669"/>
    <property type="project" value="UniProtKB-KW"/>
</dbReference>
<feature type="domain" description="2Fe-2S ferredoxin-type" evidence="7">
    <location>
        <begin position="2"/>
        <end position="105"/>
    </location>
</feature>
<keyword evidence="4" id="KW-0408">Iron</keyword>
<dbReference type="InterPro" id="IPR001055">
    <property type="entry name" value="Adrenodoxin-like"/>
</dbReference>
<keyword evidence="9" id="KW-1185">Reference proteome</keyword>
<dbReference type="PRINTS" id="PR00355">
    <property type="entry name" value="ADRENODOXIN"/>
</dbReference>
<dbReference type="GO" id="GO:0051537">
    <property type="term" value="F:2 iron, 2 sulfur cluster binding"/>
    <property type="evidence" value="ECO:0007669"/>
    <property type="project" value="UniProtKB-KW"/>
</dbReference>
<dbReference type="PROSITE" id="PS51085">
    <property type="entry name" value="2FE2S_FER_2"/>
    <property type="match status" value="1"/>
</dbReference>
<dbReference type="PANTHER" id="PTHR23426">
    <property type="entry name" value="FERREDOXIN/ADRENODOXIN"/>
    <property type="match status" value="1"/>
</dbReference>
<dbReference type="InterPro" id="IPR018298">
    <property type="entry name" value="Adrenodoxin_Fe-S_BS"/>
</dbReference>
<keyword evidence="2" id="KW-0001">2Fe-2S</keyword>
<evidence type="ECO:0000256" key="3">
    <source>
        <dbReference type="ARBA" id="ARBA00022723"/>
    </source>
</evidence>
<dbReference type="PROSITE" id="PS00814">
    <property type="entry name" value="ADX"/>
    <property type="match status" value="1"/>
</dbReference>
<dbReference type="GO" id="GO:0140647">
    <property type="term" value="P:P450-containing electron transport chain"/>
    <property type="evidence" value="ECO:0007669"/>
    <property type="project" value="InterPro"/>
</dbReference>
<dbReference type="SUPFAM" id="SSF54292">
    <property type="entry name" value="2Fe-2S ferredoxin-like"/>
    <property type="match status" value="1"/>
</dbReference>
<dbReference type="PANTHER" id="PTHR23426:SF65">
    <property type="entry name" value="FERREDOXIN-2, MITOCHONDRIAL"/>
    <property type="match status" value="1"/>
</dbReference>
<comment type="cofactor">
    <cofactor evidence="6">
        <name>[2Fe-2S] cluster</name>
        <dbReference type="ChEBI" id="CHEBI:190135"/>
    </cofactor>
</comment>
<dbReference type="InterPro" id="IPR012675">
    <property type="entry name" value="Beta-grasp_dom_sf"/>
</dbReference>
<proteinExistence type="inferred from homology"/>
<evidence type="ECO:0000256" key="5">
    <source>
        <dbReference type="ARBA" id="ARBA00023014"/>
    </source>
</evidence>
<dbReference type="EMBL" id="SRLE01000002">
    <property type="protein sequence ID" value="TGD75704.1"/>
    <property type="molecule type" value="Genomic_DNA"/>
</dbReference>
<protein>
    <submittedName>
        <fullName evidence="8">2Fe-2S iron-sulfur cluster binding domain-containing protein</fullName>
    </submittedName>
</protein>
<dbReference type="Proteomes" id="UP000298050">
    <property type="component" value="Unassembled WGS sequence"/>
</dbReference>
<sequence>MAKITYIGFDGEENVLDVENGRSVMQGAVSEGLRGIIGDCAGSCSCATCHVYVDPAWFDKLAEPSEMEAILLEEVCDPQPTSRLSCQITVSDALDGLVVRMPEKQV</sequence>
<dbReference type="Gene3D" id="3.10.20.30">
    <property type="match status" value="1"/>
</dbReference>
<dbReference type="AlphaFoldDB" id="A0A4Z0M8B1"/>